<protein>
    <recommendedName>
        <fullName evidence="12">Fucosyltransferase</fullName>
        <ecNumber evidence="12">2.4.1.-</ecNumber>
    </recommendedName>
</protein>
<organism evidence="15 16">
    <name type="scientific">Potamilus streckersoni</name>
    <dbReference type="NCBI Taxonomy" id="2493646"/>
    <lineage>
        <taxon>Eukaryota</taxon>
        <taxon>Metazoa</taxon>
        <taxon>Spiralia</taxon>
        <taxon>Lophotrochozoa</taxon>
        <taxon>Mollusca</taxon>
        <taxon>Bivalvia</taxon>
        <taxon>Autobranchia</taxon>
        <taxon>Heteroconchia</taxon>
        <taxon>Palaeoheterodonta</taxon>
        <taxon>Unionida</taxon>
        <taxon>Unionoidea</taxon>
        <taxon>Unionidae</taxon>
        <taxon>Ambleminae</taxon>
        <taxon>Lampsilini</taxon>
        <taxon>Potamilus</taxon>
    </lineage>
</organism>
<evidence type="ECO:0000256" key="2">
    <source>
        <dbReference type="ARBA" id="ARBA00004922"/>
    </source>
</evidence>
<dbReference type="GO" id="GO:0032580">
    <property type="term" value="C:Golgi cisterna membrane"/>
    <property type="evidence" value="ECO:0007669"/>
    <property type="project" value="UniProtKB-SubCell"/>
</dbReference>
<evidence type="ECO:0000313" key="15">
    <source>
        <dbReference type="EMBL" id="KAK3602966.1"/>
    </source>
</evidence>
<dbReference type="SUPFAM" id="SSF53756">
    <property type="entry name" value="UDP-Glycosyltransferase/glycogen phosphorylase"/>
    <property type="match status" value="1"/>
</dbReference>
<comment type="similarity">
    <text evidence="3 12">Belongs to the glycosyltransferase 10 family.</text>
</comment>
<dbReference type="EC" id="2.4.1.-" evidence="12"/>
<evidence type="ECO:0000259" key="13">
    <source>
        <dbReference type="Pfam" id="PF00852"/>
    </source>
</evidence>
<evidence type="ECO:0000256" key="5">
    <source>
        <dbReference type="ARBA" id="ARBA00022679"/>
    </source>
</evidence>
<evidence type="ECO:0000256" key="3">
    <source>
        <dbReference type="ARBA" id="ARBA00008919"/>
    </source>
</evidence>
<dbReference type="GO" id="GO:0000139">
    <property type="term" value="C:Golgi membrane"/>
    <property type="evidence" value="ECO:0007669"/>
    <property type="project" value="UniProtKB-SubCell"/>
</dbReference>
<dbReference type="Proteomes" id="UP001195483">
    <property type="component" value="Unassembled WGS sequence"/>
</dbReference>
<dbReference type="InterPro" id="IPR038577">
    <property type="entry name" value="GT10-like_C_sf"/>
</dbReference>
<evidence type="ECO:0000256" key="12">
    <source>
        <dbReference type="RuleBase" id="RU003832"/>
    </source>
</evidence>
<keyword evidence="7" id="KW-0735">Signal-anchor</keyword>
<comment type="pathway">
    <text evidence="2">Protein modification; protein glycosylation.</text>
</comment>
<keyword evidence="9 12" id="KW-0333">Golgi apparatus</keyword>
<dbReference type="InterPro" id="IPR055270">
    <property type="entry name" value="Glyco_tran_10_C"/>
</dbReference>
<evidence type="ECO:0000259" key="14">
    <source>
        <dbReference type="Pfam" id="PF17039"/>
    </source>
</evidence>
<dbReference type="Pfam" id="PF17039">
    <property type="entry name" value="Glyco_tran_10_N"/>
    <property type="match status" value="1"/>
</dbReference>
<dbReference type="GO" id="GO:0008417">
    <property type="term" value="F:fucosyltransferase activity"/>
    <property type="evidence" value="ECO:0007669"/>
    <property type="project" value="InterPro"/>
</dbReference>
<feature type="transmembrane region" description="Helical" evidence="12">
    <location>
        <begin position="6"/>
        <end position="28"/>
    </location>
</feature>
<feature type="domain" description="Fucosyltransferase C-terminal" evidence="13">
    <location>
        <begin position="229"/>
        <end position="403"/>
    </location>
</feature>
<evidence type="ECO:0000256" key="10">
    <source>
        <dbReference type="ARBA" id="ARBA00023136"/>
    </source>
</evidence>
<gene>
    <name evidence="15" type="ORF">CHS0354_016774</name>
</gene>
<reference evidence="15" key="1">
    <citation type="journal article" date="2021" name="Genome Biol. Evol.">
        <title>A High-Quality Reference Genome for a Parasitic Bivalve with Doubly Uniparental Inheritance (Bivalvia: Unionida).</title>
        <authorList>
            <person name="Smith C.H."/>
        </authorList>
    </citation>
    <scope>NUCLEOTIDE SEQUENCE</scope>
    <source>
        <strain evidence="15">CHS0354</strain>
    </source>
</reference>
<evidence type="ECO:0000256" key="6">
    <source>
        <dbReference type="ARBA" id="ARBA00022692"/>
    </source>
</evidence>
<keyword evidence="4 12" id="KW-0328">Glycosyltransferase</keyword>
<accession>A0AAE0T3K7</accession>
<evidence type="ECO:0000256" key="11">
    <source>
        <dbReference type="ARBA" id="ARBA00023180"/>
    </source>
</evidence>
<evidence type="ECO:0000256" key="1">
    <source>
        <dbReference type="ARBA" id="ARBA00004323"/>
    </source>
</evidence>
<sequence length="416" mass="49530">MLTYKGRAVILIVFFFCTVLNLVIYNYMSRNNYDMFGRLTSRYIAAKRDLVNIKQSSVDSELTILKKRKYKLVDVPQLFTNTEDEYNAQIRKNTSNILKILWYNKPVWYRHNEEFCNRNMHRCFQSNCIVTYNRSLLKESDAIIFAGNIASFPRNVPLTSSERDPNQVWIFFDVEPAFRYFNLNFKRKEWKSSFNWTMTYRLDSDIPHPYGVLLTNDNPPEREYRAIFRTKKKFAAWIVSHCNAVSKRDDFVRLLQKYVPVDIFGHCGTKKCPKKNCRENVGKEYKFYLSFENSLCKDYITEKFFEYLPLDLITVLRGRSDYNHLLPNDTYINTADFSTIQDLANFMKSLAEDEDEYILYLKSKDRYVSKSLSWSYCNALCDICYKLNNLDKYRMSYNDIVTWLENKTCVRASDIK</sequence>
<dbReference type="PANTHER" id="PTHR48438">
    <property type="entry name" value="ALPHA-(1,3)-FUCOSYLTRANSFERASE C-RELATED"/>
    <property type="match status" value="1"/>
</dbReference>
<proteinExistence type="inferred from homology"/>
<keyword evidence="10 12" id="KW-0472">Membrane</keyword>
<keyword evidence="16" id="KW-1185">Reference proteome</keyword>
<comment type="subcellular location">
    <subcellularLocation>
        <location evidence="1">Golgi apparatus membrane</location>
        <topology evidence="1">Single-pass type II membrane protein</topology>
    </subcellularLocation>
    <subcellularLocation>
        <location evidence="12">Golgi apparatus</location>
        <location evidence="12">Golgi stack membrane</location>
        <topology evidence="12">Single-pass type II membrane protein</topology>
    </subcellularLocation>
</comment>
<dbReference type="EMBL" id="JAEAOA010001032">
    <property type="protein sequence ID" value="KAK3602966.1"/>
    <property type="molecule type" value="Genomic_DNA"/>
</dbReference>
<reference evidence="15" key="2">
    <citation type="journal article" date="2021" name="Genome Biol. Evol.">
        <title>Developing a high-quality reference genome for a parasitic bivalve with doubly uniparental inheritance (Bivalvia: Unionida).</title>
        <authorList>
            <person name="Smith C.H."/>
        </authorList>
    </citation>
    <scope>NUCLEOTIDE SEQUENCE</scope>
    <source>
        <strain evidence="15">CHS0354</strain>
        <tissue evidence="15">Mantle</tissue>
    </source>
</reference>
<feature type="domain" description="Fucosyltransferase N-terminal" evidence="14">
    <location>
        <begin position="99"/>
        <end position="211"/>
    </location>
</feature>
<dbReference type="InterPro" id="IPR001503">
    <property type="entry name" value="Glyco_trans_10"/>
</dbReference>
<comment type="caution">
    <text evidence="15">The sequence shown here is derived from an EMBL/GenBank/DDBJ whole genome shotgun (WGS) entry which is preliminary data.</text>
</comment>
<keyword evidence="8 12" id="KW-1133">Transmembrane helix</keyword>
<dbReference type="InterPro" id="IPR031481">
    <property type="entry name" value="Glyco_tran_10_N"/>
</dbReference>
<evidence type="ECO:0000256" key="7">
    <source>
        <dbReference type="ARBA" id="ARBA00022968"/>
    </source>
</evidence>
<evidence type="ECO:0000313" key="16">
    <source>
        <dbReference type="Proteomes" id="UP001195483"/>
    </source>
</evidence>
<dbReference type="Gene3D" id="3.40.50.11660">
    <property type="entry name" value="Glycosyl transferase family 10, C-terminal domain"/>
    <property type="match status" value="1"/>
</dbReference>
<keyword evidence="5 12" id="KW-0808">Transferase</keyword>
<keyword evidence="6 12" id="KW-0812">Transmembrane</keyword>
<dbReference type="AlphaFoldDB" id="A0AAE0T3K7"/>
<keyword evidence="11" id="KW-0325">Glycoprotein</keyword>
<evidence type="ECO:0000256" key="4">
    <source>
        <dbReference type="ARBA" id="ARBA00022676"/>
    </source>
</evidence>
<dbReference type="PANTHER" id="PTHR48438:SF1">
    <property type="entry name" value="ALPHA-(1,3)-FUCOSYLTRANSFERASE C-RELATED"/>
    <property type="match status" value="1"/>
</dbReference>
<evidence type="ECO:0000256" key="8">
    <source>
        <dbReference type="ARBA" id="ARBA00022989"/>
    </source>
</evidence>
<evidence type="ECO:0000256" key="9">
    <source>
        <dbReference type="ARBA" id="ARBA00023034"/>
    </source>
</evidence>
<dbReference type="Pfam" id="PF00852">
    <property type="entry name" value="Glyco_transf_10"/>
    <property type="match status" value="1"/>
</dbReference>
<dbReference type="FunFam" id="3.40.50.11660:FF:000004">
    <property type="entry name" value="Glycoprotein 3-alpha-L-fucosyltransferase A"/>
    <property type="match status" value="1"/>
</dbReference>
<name>A0AAE0T3K7_9BIVA</name>
<reference evidence="15" key="3">
    <citation type="submission" date="2023-05" db="EMBL/GenBank/DDBJ databases">
        <authorList>
            <person name="Smith C.H."/>
        </authorList>
    </citation>
    <scope>NUCLEOTIDE SEQUENCE</scope>
    <source>
        <strain evidence="15">CHS0354</strain>
        <tissue evidence="15">Mantle</tissue>
    </source>
</reference>